<evidence type="ECO:0000256" key="2">
    <source>
        <dbReference type="ARBA" id="ARBA00022448"/>
    </source>
</evidence>
<name>A0A815H9S9_9BILA</name>
<dbReference type="GO" id="GO:0015031">
    <property type="term" value="P:protein transport"/>
    <property type="evidence" value="ECO:0007669"/>
    <property type="project" value="UniProtKB-KW"/>
</dbReference>
<dbReference type="InterPro" id="IPR016024">
    <property type="entry name" value="ARM-type_fold"/>
</dbReference>
<evidence type="ECO:0000313" key="5">
    <source>
        <dbReference type="EMBL" id="CAF4153245.1"/>
    </source>
</evidence>
<dbReference type="Proteomes" id="UP000663836">
    <property type="component" value="Unassembled WGS sequence"/>
</dbReference>
<organism evidence="4 6">
    <name type="scientific">Rotaria sordida</name>
    <dbReference type="NCBI Taxonomy" id="392033"/>
    <lineage>
        <taxon>Eukaryota</taxon>
        <taxon>Metazoa</taxon>
        <taxon>Spiralia</taxon>
        <taxon>Gnathifera</taxon>
        <taxon>Rotifera</taxon>
        <taxon>Eurotatoria</taxon>
        <taxon>Bdelloidea</taxon>
        <taxon>Philodinida</taxon>
        <taxon>Philodinidae</taxon>
        <taxon>Rotaria</taxon>
    </lineage>
</organism>
<evidence type="ECO:0000256" key="1">
    <source>
        <dbReference type="ARBA" id="ARBA00010394"/>
    </source>
</evidence>
<gene>
    <name evidence="5" type="ORF">JBS370_LOCUS34098</name>
    <name evidence="4" type="ORF">ZHD862_LOCUS30452</name>
</gene>
<reference evidence="4" key="1">
    <citation type="submission" date="2021-02" db="EMBL/GenBank/DDBJ databases">
        <authorList>
            <person name="Nowell W R."/>
        </authorList>
    </citation>
    <scope>NUCLEOTIDE SEQUENCE</scope>
</reference>
<dbReference type="EMBL" id="CAJNOT010002872">
    <property type="protein sequence ID" value="CAF1348937.1"/>
    <property type="molecule type" value="Genomic_DNA"/>
</dbReference>
<protein>
    <submittedName>
        <fullName evidence="4">Uncharacterized protein</fullName>
    </submittedName>
</protein>
<evidence type="ECO:0000256" key="3">
    <source>
        <dbReference type="ARBA" id="ARBA00022927"/>
    </source>
</evidence>
<dbReference type="AlphaFoldDB" id="A0A815H9S9"/>
<dbReference type="InterPro" id="IPR011989">
    <property type="entry name" value="ARM-like"/>
</dbReference>
<comment type="caution">
    <text evidence="4">The sequence shown here is derived from an EMBL/GenBank/DDBJ whole genome shotgun (WGS) entry which is preliminary data.</text>
</comment>
<keyword evidence="2" id="KW-0813">Transport</keyword>
<proteinExistence type="inferred from homology"/>
<dbReference type="Proteomes" id="UP000663864">
    <property type="component" value="Unassembled WGS sequence"/>
</dbReference>
<dbReference type="Gene3D" id="1.25.10.10">
    <property type="entry name" value="Leucine-rich Repeat Variant"/>
    <property type="match status" value="1"/>
</dbReference>
<sequence>MVRNGGWCLTNLCHGKNPAVNFNKVASTLSVLSCLLYNLDSDLVIDGSILPHVLTLLQNPKESIKKEAYRILSDITADIQSRIQEKK</sequence>
<comment type="similarity">
    <text evidence="1">Belongs to the importin alpha family.</text>
</comment>
<accession>A0A815H9S9</accession>
<dbReference type="SUPFAM" id="SSF48371">
    <property type="entry name" value="ARM repeat"/>
    <property type="match status" value="1"/>
</dbReference>
<dbReference type="EMBL" id="CAJOBD010010486">
    <property type="protein sequence ID" value="CAF4153245.1"/>
    <property type="molecule type" value="Genomic_DNA"/>
</dbReference>
<evidence type="ECO:0000313" key="6">
    <source>
        <dbReference type="Proteomes" id="UP000663864"/>
    </source>
</evidence>
<evidence type="ECO:0000313" key="4">
    <source>
        <dbReference type="EMBL" id="CAF1348937.1"/>
    </source>
</evidence>
<dbReference type="PANTHER" id="PTHR23316">
    <property type="entry name" value="IMPORTIN ALPHA"/>
    <property type="match status" value="1"/>
</dbReference>
<keyword evidence="3" id="KW-0653">Protein transport</keyword>